<organism evidence="4 5">
    <name type="scientific">Murinocardiopsis flavida</name>
    <dbReference type="NCBI Taxonomy" id="645275"/>
    <lineage>
        <taxon>Bacteria</taxon>
        <taxon>Bacillati</taxon>
        <taxon>Actinomycetota</taxon>
        <taxon>Actinomycetes</taxon>
        <taxon>Streptosporangiales</taxon>
        <taxon>Nocardiopsidaceae</taxon>
        <taxon>Murinocardiopsis</taxon>
    </lineage>
</organism>
<evidence type="ECO:0000256" key="3">
    <source>
        <dbReference type="SAM" id="MobiDB-lite"/>
    </source>
</evidence>
<evidence type="ECO:0000313" key="4">
    <source>
        <dbReference type="EMBL" id="PSL00635.1"/>
    </source>
</evidence>
<proteinExistence type="inferred from homology"/>
<dbReference type="Pfam" id="PF02615">
    <property type="entry name" value="Ldh_2"/>
    <property type="match status" value="1"/>
</dbReference>
<dbReference type="RefSeq" id="WP_106580836.1">
    <property type="nucleotide sequence ID" value="NZ_PYGA01000001.1"/>
</dbReference>
<comment type="caution">
    <text evidence="4">The sequence shown here is derived from an EMBL/GenBank/DDBJ whole genome shotgun (WGS) entry which is preliminary data.</text>
</comment>
<dbReference type="AlphaFoldDB" id="A0A2P8DTU8"/>
<sequence>MKITLDRARRLTESLLGGAGLAPERAAVTARAITLADAWGIGSHGMFRLPVYLDRLAAGGYPPGAELTAVRDTGPVLMLDGGGGIGHWQVAEAAEYAVERAGRYGVALVGVANGGHSGALGCYALDIARAGLVGLVFANGPAALPPWGGSAALLSTSPIAAGIPTEPRPAVVDMALSAVARGKVAALAKRGEELPEGWALDAEGRPTTDPMAALRGMLAPLGGPKGYALAFLVEALTAGLVGPYLSADVPDFFDDARNAEPQRISHLVVAVDPELVGDPADPGGSAARLNALAERTAAAGGRLPGSRRTPPESLDGSTMVDIDSEVLADLEDRARLL</sequence>
<dbReference type="PANTHER" id="PTHR11091">
    <property type="entry name" value="OXIDOREDUCTASE-RELATED"/>
    <property type="match status" value="1"/>
</dbReference>
<reference evidence="4 5" key="1">
    <citation type="submission" date="2018-03" db="EMBL/GenBank/DDBJ databases">
        <title>Genomic Encyclopedia of Archaeal and Bacterial Type Strains, Phase II (KMG-II): from individual species to whole genera.</title>
        <authorList>
            <person name="Goeker M."/>
        </authorList>
    </citation>
    <scope>NUCLEOTIDE SEQUENCE [LARGE SCALE GENOMIC DNA]</scope>
    <source>
        <strain evidence="4 5">DSM 45312</strain>
    </source>
</reference>
<dbReference type="Gene3D" id="3.30.1370.60">
    <property type="entry name" value="Hypothetical oxidoreductase yiak, domain 2"/>
    <property type="match status" value="1"/>
</dbReference>
<gene>
    <name evidence="4" type="ORF">CLV63_101109</name>
</gene>
<evidence type="ECO:0000256" key="1">
    <source>
        <dbReference type="ARBA" id="ARBA00006056"/>
    </source>
</evidence>
<feature type="region of interest" description="Disordered" evidence="3">
    <location>
        <begin position="297"/>
        <end position="320"/>
    </location>
</feature>
<keyword evidence="2" id="KW-0560">Oxidoreductase</keyword>
<dbReference type="EMBL" id="PYGA01000001">
    <property type="protein sequence ID" value="PSL00635.1"/>
    <property type="molecule type" value="Genomic_DNA"/>
</dbReference>
<comment type="similarity">
    <text evidence="1">Belongs to the LDH2/MDH2 oxidoreductase family.</text>
</comment>
<keyword evidence="5" id="KW-1185">Reference proteome</keyword>
<protein>
    <submittedName>
        <fullName evidence="4">(2R)-3-sulfolactate dehydrogenase (NADP+)</fullName>
    </submittedName>
</protein>
<dbReference type="OrthoDB" id="924592at2"/>
<dbReference type="Proteomes" id="UP000240542">
    <property type="component" value="Unassembled WGS sequence"/>
</dbReference>
<evidence type="ECO:0000313" key="5">
    <source>
        <dbReference type="Proteomes" id="UP000240542"/>
    </source>
</evidence>
<accession>A0A2P8DTU8</accession>
<dbReference type="Gene3D" id="1.10.1530.10">
    <property type="match status" value="1"/>
</dbReference>
<dbReference type="GO" id="GO:0016491">
    <property type="term" value="F:oxidoreductase activity"/>
    <property type="evidence" value="ECO:0007669"/>
    <property type="project" value="UniProtKB-KW"/>
</dbReference>
<name>A0A2P8DTU8_9ACTN</name>
<dbReference type="InterPro" id="IPR043143">
    <property type="entry name" value="Mal/L-sulf/L-lact_DH-like_NADP"/>
</dbReference>
<dbReference type="InterPro" id="IPR003767">
    <property type="entry name" value="Malate/L-lactate_DH-like"/>
</dbReference>
<dbReference type="PANTHER" id="PTHR11091:SF0">
    <property type="entry name" value="MALATE DEHYDROGENASE"/>
    <property type="match status" value="1"/>
</dbReference>
<dbReference type="InterPro" id="IPR043144">
    <property type="entry name" value="Mal/L-sulf/L-lact_DH-like_ah"/>
</dbReference>
<evidence type="ECO:0000256" key="2">
    <source>
        <dbReference type="ARBA" id="ARBA00023002"/>
    </source>
</evidence>
<dbReference type="InterPro" id="IPR036111">
    <property type="entry name" value="Mal/L-sulfo/L-lacto_DH-like_sf"/>
</dbReference>
<dbReference type="SUPFAM" id="SSF89733">
    <property type="entry name" value="L-sulfolactate dehydrogenase-like"/>
    <property type="match status" value="1"/>
</dbReference>